<dbReference type="Pfam" id="PF00673">
    <property type="entry name" value="Ribosomal_L5_C"/>
    <property type="match status" value="1"/>
</dbReference>
<evidence type="ECO:0000259" key="7">
    <source>
        <dbReference type="Pfam" id="PF00281"/>
    </source>
</evidence>
<dbReference type="GO" id="GO:0000049">
    <property type="term" value="F:tRNA binding"/>
    <property type="evidence" value="ECO:0007669"/>
    <property type="project" value="UniProtKB-UniRule"/>
</dbReference>
<dbReference type="InterPro" id="IPR031309">
    <property type="entry name" value="Ribosomal_uL5_C"/>
</dbReference>
<dbReference type="EMBL" id="PEWD01000064">
    <property type="protein sequence ID" value="PIU68650.1"/>
    <property type="molecule type" value="Genomic_DNA"/>
</dbReference>
<protein>
    <recommendedName>
        <fullName evidence="4 5">Large ribosomal subunit protein uL5</fullName>
    </recommendedName>
</protein>
<dbReference type="InterPro" id="IPR020930">
    <property type="entry name" value="Ribosomal_uL5_bac-type"/>
</dbReference>
<dbReference type="GO" id="GO:0006412">
    <property type="term" value="P:translation"/>
    <property type="evidence" value="ECO:0007669"/>
    <property type="project" value="UniProtKB-UniRule"/>
</dbReference>
<keyword evidence="3 5" id="KW-0687">Ribonucleoprotein</keyword>
<comment type="function">
    <text evidence="5">This is 1 of the proteins that bind and probably mediate the attachment of the 5S RNA into the large ribosomal subunit, where it forms part of the central protuberance. In the 70S ribosome it contacts protein S13 of the 30S subunit (bridge B1b), connecting the 2 subunits; this bridge is implicated in subunit movement. Contacts the P site tRNA; the 5S rRNA and some of its associated proteins might help stabilize positioning of ribosome-bound tRNAs.</text>
</comment>
<dbReference type="HAMAP" id="MF_01333_B">
    <property type="entry name" value="Ribosomal_uL5_B"/>
    <property type="match status" value="1"/>
</dbReference>
<gene>
    <name evidence="5" type="primary">rplE</name>
    <name evidence="9" type="ORF">COS81_03160</name>
</gene>
<dbReference type="Gene3D" id="3.30.1440.10">
    <property type="match status" value="1"/>
</dbReference>
<dbReference type="InterPro" id="IPR020929">
    <property type="entry name" value="Ribosomal_uL5_CS"/>
</dbReference>
<dbReference type="AlphaFoldDB" id="A0A2M7AN15"/>
<dbReference type="InterPro" id="IPR031310">
    <property type="entry name" value="Ribosomal_uL5_N"/>
</dbReference>
<evidence type="ECO:0000256" key="4">
    <source>
        <dbReference type="ARBA" id="ARBA00035245"/>
    </source>
</evidence>
<dbReference type="InterPro" id="IPR022803">
    <property type="entry name" value="Ribosomal_uL5_dom_sf"/>
</dbReference>
<dbReference type="FunFam" id="3.30.1440.10:FF:000001">
    <property type="entry name" value="50S ribosomal protein L5"/>
    <property type="match status" value="1"/>
</dbReference>
<dbReference type="PANTHER" id="PTHR11994">
    <property type="entry name" value="60S RIBOSOMAL PROTEIN L11-RELATED"/>
    <property type="match status" value="1"/>
</dbReference>
<dbReference type="Pfam" id="PF00281">
    <property type="entry name" value="Ribosomal_L5"/>
    <property type="match status" value="1"/>
</dbReference>
<reference evidence="10" key="1">
    <citation type="submission" date="2017-09" db="EMBL/GenBank/DDBJ databases">
        <title>Depth-based differentiation of microbial function through sediment-hosted aquifers and enrichment of novel symbionts in the deep terrestrial subsurface.</title>
        <authorList>
            <person name="Probst A.J."/>
            <person name="Ladd B."/>
            <person name="Jarett J.K."/>
            <person name="Geller-Mcgrath D.E."/>
            <person name="Sieber C.M.K."/>
            <person name="Emerson J.B."/>
            <person name="Anantharaman K."/>
            <person name="Thomas B.C."/>
            <person name="Malmstrom R."/>
            <person name="Stieglmeier M."/>
            <person name="Klingl A."/>
            <person name="Woyke T."/>
            <person name="Ryan C.M."/>
            <person name="Banfield J.F."/>
        </authorList>
    </citation>
    <scope>NUCLEOTIDE SEQUENCE [LARGE SCALE GENOMIC DNA]</scope>
</reference>
<evidence type="ECO:0000256" key="3">
    <source>
        <dbReference type="ARBA" id="ARBA00023274"/>
    </source>
</evidence>
<name>A0A2M7AN15_UNCKA</name>
<evidence type="ECO:0000256" key="6">
    <source>
        <dbReference type="RuleBase" id="RU003930"/>
    </source>
</evidence>
<keyword evidence="5" id="KW-0694">RNA-binding</keyword>
<evidence type="ECO:0000256" key="2">
    <source>
        <dbReference type="ARBA" id="ARBA00022980"/>
    </source>
</evidence>
<dbReference type="GO" id="GO:1990904">
    <property type="term" value="C:ribonucleoprotein complex"/>
    <property type="evidence" value="ECO:0007669"/>
    <property type="project" value="UniProtKB-KW"/>
</dbReference>
<proteinExistence type="inferred from homology"/>
<keyword evidence="2 5" id="KW-0689">Ribosomal protein</keyword>
<dbReference type="InterPro" id="IPR002132">
    <property type="entry name" value="Ribosomal_uL5"/>
</dbReference>
<sequence>MKTRLKEKYLKEVFPIFSQRYGVKNSLAAPRLTKVTINMGVGVAAQNPKELEEALADLTLISGQKPVATLAKKSIAGFKIRKGLAIGCKVTLRKDRMYEFLDKLFNVVLPRVRDFRGLSLQSFDRQGNYTLGIREQNIFPEIDTAKLGKTRSLEITIGTSAKKPELAQELLRLLGMSLRSD</sequence>
<accession>A0A2M7AN15</accession>
<evidence type="ECO:0000313" key="9">
    <source>
        <dbReference type="EMBL" id="PIU68650.1"/>
    </source>
</evidence>
<comment type="caution">
    <text evidence="9">The sequence shown here is derived from an EMBL/GenBank/DDBJ whole genome shotgun (WGS) entry which is preliminary data.</text>
</comment>
<evidence type="ECO:0000313" key="10">
    <source>
        <dbReference type="Proteomes" id="UP000229916"/>
    </source>
</evidence>
<feature type="domain" description="Large ribosomal subunit protein uL5 C-terminal" evidence="8">
    <location>
        <begin position="86"/>
        <end position="177"/>
    </location>
</feature>
<organism evidence="9 10">
    <name type="scientific">candidate division WWE3 bacterium CG06_land_8_20_14_3_00_42_16</name>
    <dbReference type="NCBI Taxonomy" id="1975083"/>
    <lineage>
        <taxon>Bacteria</taxon>
        <taxon>Katanobacteria</taxon>
    </lineage>
</organism>
<evidence type="ECO:0000256" key="5">
    <source>
        <dbReference type="HAMAP-Rule" id="MF_01333"/>
    </source>
</evidence>
<keyword evidence="5" id="KW-0699">rRNA-binding</keyword>
<evidence type="ECO:0000259" key="8">
    <source>
        <dbReference type="Pfam" id="PF00673"/>
    </source>
</evidence>
<dbReference type="NCBIfam" id="NF000585">
    <property type="entry name" value="PRK00010.1"/>
    <property type="match status" value="1"/>
</dbReference>
<dbReference type="GO" id="GO:0019843">
    <property type="term" value="F:rRNA binding"/>
    <property type="evidence" value="ECO:0007669"/>
    <property type="project" value="UniProtKB-UniRule"/>
</dbReference>
<evidence type="ECO:0000256" key="1">
    <source>
        <dbReference type="ARBA" id="ARBA00008553"/>
    </source>
</evidence>
<dbReference type="GO" id="GO:0005840">
    <property type="term" value="C:ribosome"/>
    <property type="evidence" value="ECO:0007669"/>
    <property type="project" value="UniProtKB-KW"/>
</dbReference>
<keyword evidence="5" id="KW-0820">tRNA-binding</keyword>
<dbReference type="GO" id="GO:0003735">
    <property type="term" value="F:structural constituent of ribosome"/>
    <property type="evidence" value="ECO:0007669"/>
    <property type="project" value="InterPro"/>
</dbReference>
<dbReference type="Proteomes" id="UP000229916">
    <property type="component" value="Unassembled WGS sequence"/>
</dbReference>
<dbReference type="PIRSF" id="PIRSF002161">
    <property type="entry name" value="Ribosomal_L5"/>
    <property type="match status" value="1"/>
</dbReference>
<dbReference type="SUPFAM" id="SSF55282">
    <property type="entry name" value="RL5-like"/>
    <property type="match status" value="1"/>
</dbReference>
<comment type="similarity">
    <text evidence="1 5 6">Belongs to the universal ribosomal protein uL5 family.</text>
</comment>
<comment type="subunit">
    <text evidence="5">Part of the 50S ribosomal subunit; part of the 5S rRNA/L5/L18/L25 subcomplex. Contacts the 5S rRNA and the P site tRNA. Forms a bridge to the 30S subunit in the 70S ribosome.</text>
</comment>
<dbReference type="PROSITE" id="PS00358">
    <property type="entry name" value="RIBOSOMAL_L5"/>
    <property type="match status" value="1"/>
</dbReference>
<feature type="domain" description="Large ribosomal subunit protein uL5 N-terminal" evidence="7">
    <location>
        <begin position="26"/>
        <end position="81"/>
    </location>
</feature>